<organism evidence="4 5">
    <name type="scientific">Protea cynaroides</name>
    <dbReference type="NCBI Taxonomy" id="273540"/>
    <lineage>
        <taxon>Eukaryota</taxon>
        <taxon>Viridiplantae</taxon>
        <taxon>Streptophyta</taxon>
        <taxon>Embryophyta</taxon>
        <taxon>Tracheophyta</taxon>
        <taxon>Spermatophyta</taxon>
        <taxon>Magnoliopsida</taxon>
        <taxon>Proteales</taxon>
        <taxon>Proteaceae</taxon>
        <taxon>Protea</taxon>
    </lineage>
</organism>
<reference evidence="4" key="1">
    <citation type="journal article" date="2023" name="Plant J.">
        <title>The genome of the king protea, Protea cynaroides.</title>
        <authorList>
            <person name="Chang J."/>
            <person name="Duong T.A."/>
            <person name="Schoeman C."/>
            <person name="Ma X."/>
            <person name="Roodt D."/>
            <person name="Barker N."/>
            <person name="Li Z."/>
            <person name="Van de Peer Y."/>
            <person name="Mizrachi E."/>
        </authorList>
    </citation>
    <scope>NUCLEOTIDE SEQUENCE</scope>
    <source>
        <tissue evidence="4">Young leaves</tissue>
    </source>
</reference>
<dbReference type="Pfam" id="PF00076">
    <property type="entry name" value="RRM_1"/>
    <property type="match status" value="1"/>
</dbReference>
<feature type="domain" description="RRM" evidence="3">
    <location>
        <begin position="85"/>
        <end position="163"/>
    </location>
</feature>
<keyword evidence="5" id="KW-1185">Reference proteome</keyword>
<dbReference type="GO" id="GO:1901259">
    <property type="term" value="P:chloroplast rRNA processing"/>
    <property type="evidence" value="ECO:0007669"/>
    <property type="project" value="TreeGrafter"/>
</dbReference>
<comment type="caution">
    <text evidence="4">The sequence shown here is derived from an EMBL/GenBank/DDBJ whole genome shotgun (WGS) entry which is preliminary data.</text>
</comment>
<sequence>MAALDAVASTFSISSSSFKVLLPPKTSSSIKLYCGFSIPALSLNSPFSPLLLLLNKKSHLEPYSAVQEEIIVEEKPEQTEEKQRKKLYVANLPWSISAADIKNNFSECGTVVDVEIIKQKDGKSKGFAFVTMSADEDARAVVDKFDSSENCWEGLLGRNLLRA</sequence>
<dbReference type="PANTHER" id="PTHR48025:SF6">
    <property type="entry name" value="RRM DOMAIN-CONTAINING PROTEIN"/>
    <property type="match status" value="1"/>
</dbReference>
<name>A0A9Q0H4T6_9MAGN</name>
<evidence type="ECO:0000256" key="1">
    <source>
        <dbReference type="ARBA" id="ARBA00022884"/>
    </source>
</evidence>
<proteinExistence type="predicted"/>
<evidence type="ECO:0000313" key="4">
    <source>
        <dbReference type="EMBL" id="KAJ4959265.1"/>
    </source>
</evidence>
<evidence type="ECO:0000259" key="3">
    <source>
        <dbReference type="PROSITE" id="PS50102"/>
    </source>
</evidence>
<dbReference type="OrthoDB" id="1426951at2759"/>
<dbReference type="InterPro" id="IPR012677">
    <property type="entry name" value="Nucleotide-bd_a/b_plait_sf"/>
</dbReference>
<dbReference type="SMART" id="SM00360">
    <property type="entry name" value="RRM"/>
    <property type="match status" value="1"/>
</dbReference>
<dbReference type="AlphaFoldDB" id="A0A9Q0H4T6"/>
<evidence type="ECO:0000313" key="5">
    <source>
        <dbReference type="Proteomes" id="UP001141806"/>
    </source>
</evidence>
<dbReference type="GO" id="GO:0003729">
    <property type="term" value="F:mRNA binding"/>
    <property type="evidence" value="ECO:0007669"/>
    <property type="project" value="TreeGrafter"/>
</dbReference>
<keyword evidence="1 2" id="KW-0694">RNA-binding</keyword>
<protein>
    <recommendedName>
        <fullName evidence="3">RRM domain-containing protein</fullName>
    </recommendedName>
</protein>
<dbReference type="InterPro" id="IPR050502">
    <property type="entry name" value="Euk_RNA-bind_prot"/>
</dbReference>
<dbReference type="Gene3D" id="3.30.70.330">
    <property type="match status" value="1"/>
</dbReference>
<dbReference type="GO" id="GO:0009535">
    <property type="term" value="C:chloroplast thylakoid membrane"/>
    <property type="evidence" value="ECO:0007669"/>
    <property type="project" value="TreeGrafter"/>
</dbReference>
<dbReference type="PANTHER" id="PTHR48025">
    <property type="entry name" value="OS02G0815200 PROTEIN"/>
    <property type="match status" value="1"/>
</dbReference>
<dbReference type="InterPro" id="IPR000504">
    <property type="entry name" value="RRM_dom"/>
</dbReference>
<evidence type="ECO:0000256" key="2">
    <source>
        <dbReference type="PROSITE-ProRule" id="PRU00176"/>
    </source>
</evidence>
<dbReference type="Proteomes" id="UP001141806">
    <property type="component" value="Unassembled WGS sequence"/>
</dbReference>
<gene>
    <name evidence="4" type="ORF">NE237_026376</name>
</gene>
<dbReference type="InterPro" id="IPR035979">
    <property type="entry name" value="RBD_domain_sf"/>
</dbReference>
<dbReference type="SUPFAM" id="SSF54928">
    <property type="entry name" value="RNA-binding domain, RBD"/>
    <property type="match status" value="1"/>
</dbReference>
<dbReference type="PROSITE" id="PS50102">
    <property type="entry name" value="RRM"/>
    <property type="match status" value="1"/>
</dbReference>
<accession>A0A9Q0H4T6</accession>
<dbReference type="EMBL" id="JAMYWD010000010">
    <property type="protein sequence ID" value="KAJ4959265.1"/>
    <property type="molecule type" value="Genomic_DNA"/>
</dbReference>